<reference evidence="2 3" key="1">
    <citation type="submission" date="2020-09" db="EMBL/GenBank/DDBJ databases">
        <title>Novel species of Mucilaginibacter isolated from a glacier on the Tibetan Plateau.</title>
        <authorList>
            <person name="Liu Q."/>
            <person name="Xin Y.-H."/>
        </authorList>
    </citation>
    <scope>NUCLEOTIDE SEQUENCE [LARGE SCALE GENOMIC DNA]</scope>
    <source>
        <strain evidence="2 3">CGMCC 1.13878</strain>
    </source>
</reference>
<proteinExistence type="predicted"/>
<gene>
    <name evidence="2" type="ORF">IDJ75_14685</name>
</gene>
<keyword evidence="3" id="KW-1185">Reference proteome</keyword>
<evidence type="ECO:0000256" key="1">
    <source>
        <dbReference type="SAM" id="MobiDB-lite"/>
    </source>
</evidence>
<dbReference type="EMBL" id="JACWMW010000003">
    <property type="protein sequence ID" value="MBD1386530.1"/>
    <property type="molecule type" value="Genomic_DNA"/>
</dbReference>
<dbReference type="Proteomes" id="UP000618754">
    <property type="component" value="Unassembled WGS sequence"/>
</dbReference>
<feature type="region of interest" description="Disordered" evidence="1">
    <location>
        <begin position="79"/>
        <end position="98"/>
    </location>
</feature>
<sequence>MATTINNYADLQNLLNTFVAANSLSPGLAPHAVFWNNLTYDEFITQDVPGVSGFRILVPGSPETSNIILALSGAPNTPFSPDGEIGQMPQPNAPYNAETPQQTDVIAALTDWIARGCPNTTA</sequence>
<evidence type="ECO:0000313" key="3">
    <source>
        <dbReference type="Proteomes" id="UP000618754"/>
    </source>
</evidence>
<dbReference type="RefSeq" id="WP_191176375.1">
    <property type="nucleotide sequence ID" value="NZ_JACWMW010000003.1"/>
</dbReference>
<comment type="caution">
    <text evidence="2">The sequence shown here is derived from an EMBL/GenBank/DDBJ whole genome shotgun (WGS) entry which is preliminary data.</text>
</comment>
<accession>A0ABR7X7H6</accession>
<organism evidence="2 3">
    <name type="scientific">Mucilaginibacter rigui</name>
    <dbReference type="NCBI Taxonomy" id="534635"/>
    <lineage>
        <taxon>Bacteria</taxon>
        <taxon>Pseudomonadati</taxon>
        <taxon>Bacteroidota</taxon>
        <taxon>Sphingobacteriia</taxon>
        <taxon>Sphingobacteriales</taxon>
        <taxon>Sphingobacteriaceae</taxon>
        <taxon>Mucilaginibacter</taxon>
    </lineage>
</organism>
<protein>
    <submittedName>
        <fullName evidence="2">Uncharacterized protein</fullName>
    </submittedName>
</protein>
<name>A0ABR7X7H6_9SPHI</name>
<evidence type="ECO:0000313" key="2">
    <source>
        <dbReference type="EMBL" id="MBD1386530.1"/>
    </source>
</evidence>